<dbReference type="GO" id="GO:0004668">
    <property type="term" value="F:protein-arginine deiminase activity"/>
    <property type="evidence" value="ECO:0007669"/>
    <property type="project" value="InterPro"/>
</dbReference>
<dbReference type="PANTHER" id="PTHR31377:SF0">
    <property type="entry name" value="AGMATINE DEIMINASE-RELATED"/>
    <property type="match status" value="1"/>
</dbReference>
<dbReference type="PANTHER" id="PTHR31377">
    <property type="entry name" value="AGMATINE DEIMINASE-RELATED"/>
    <property type="match status" value="1"/>
</dbReference>
<organism evidence="3 4">
    <name type="scientific">Dellaglioa algida</name>
    <dbReference type="NCBI Taxonomy" id="105612"/>
    <lineage>
        <taxon>Bacteria</taxon>
        <taxon>Bacillati</taxon>
        <taxon>Bacillota</taxon>
        <taxon>Bacilli</taxon>
        <taxon>Lactobacillales</taxon>
        <taxon>Lactobacillaceae</taxon>
        <taxon>Dellaglioa</taxon>
    </lineage>
</organism>
<proteinExistence type="predicted"/>
<evidence type="ECO:0000313" key="3">
    <source>
        <dbReference type="EMBL" id="TWW11913.1"/>
    </source>
</evidence>
<dbReference type="RefSeq" id="WP_146302271.1">
    <property type="nucleotide sequence ID" value="NZ_JANXKU010000001.1"/>
</dbReference>
<keyword evidence="2" id="KW-0472">Membrane</keyword>
<evidence type="ECO:0000313" key="4">
    <source>
        <dbReference type="Proteomes" id="UP000321659"/>
    </source>
</evidence>
<evidence type="ECO:0000256" key="2">
    <source>
        <dbReference type="SAM" id="Phobius"/>
    </source>
</evidence>
<evidence type="ECO:0000256" key="1">
    <source>
        <dbReference type="ARBA" id="ARBA00022801"/>
    </source>
</evidence>
<feature type="transmembrane region" description="Helical" evidence="2">
    <location>
        <begin position="7"/>
        <end position="28"/>
    </location>
</feature>
<dbReference type="Pfam" id="PF04371">
    <property type="entry name" value="PAD_porph"/>
    <property type="match status" value="1"/>
</dbReference>
<accession>A0A5C6MCF0</accession>
<keyword evidence="2" id="KW-1133">Transmembrane helix</keyword>
<reference evidence="3 4" key="1">
    <citation type="submission" date="2019-04" db="EMBL/GenBank/DDBJ databases">
        <title>In vitro growth and metabolic characteristics of meat-borne Lactobacillus algidus strains.</title>
        <authorList>
            <person name="Sade E."/>
            <person name="Per J."/>
            <person name="Tytti H."/>
            <person name="Johanna B.K."/>
        </authorList>
    </citation>
    <scope>NUCLEOTIDE SEQUENCE [LARGE SCALE GENOMIC DNA]</scope>
    <source>
        <strain evidence="3 4">LTS37-1</strain>
    </source>
</reference>
<dbReference type="AlphaFoldDB" id="A0A5C6MCF0"/>
<dbReference type="EMBL" id="SRRQ01000001">
    <property type="protein sequence ID" value="TWW11913.1"/>
    <property type="molecule type" value="Genomic_DNA"/>
</dbReference>
<dbReference type="Proteomes" id="UP000321659">
    <property type="component" value="Unassembled WGS sequence"/>
</dbReference>
<dbReference type="GO" id="GO:0009446">
    <property type="term" value="P:putrescine biosynthetic process"/>
    <property type="evidence" value="ECO:0007669"/>
    <property type="project" value="InterPro"/>
</dbReference>
<keyword evidence="2" id="KW-0812">Transmembrane</keyword>
<dbReference type="Gene3D" id="3.75.10.10">
    <property type="entry name" value="L-arginine/glycine Amidinotransferase, Chain A"/>
    <property type="match status" value="1"/>
</dbReference>
<gene>
    <name evidence="3" type="ORF">LABALGLTS371_01240</name>
</gene>
<protein>
    <recommendedName>
        <fullName evidence="5">Peptidyl-arginine deiminase</fullName>
    </recommendedName>
</protein>
<evidence type="ECO:0008006" key="5">
    <source>
        <dbReference type="Google" id="ProtNLM"/>
    </source>
</evidence>
<dbReference type="InterPro" id="IPR007466">
    <property type="entry name" value="Peptidyl-Arg-deiminase_porph"/>
</dbReference>
<dbReference type="SUPFAM" id="SSF55909">
    <property type="entry name" value="Pentein"/>
    <property type="match status" value="1"/>
</dbReference>
<keyword evidence="1" id="KW-0378">Hydrolase</keyword>
<comment type="caution">
    <text evidence="3">The sequence shown here is derived from an EMBL/GenBank/DDBJ whole genome shotgun (WGS) entry which is preliminary data.</text>
</comment>
<name>A0A5C6MCF0_9LACO</name>
<sequence length="334" mass="38506">MKKRRRIWIGIAITFTLIIGGLIMWFTIGKQETKPNKGGVIFTALPLKSNDYYQPLYQELTQFSNQFAKKAEGQDSVKTLTKDSKVSKRINTDYDDIWLRDVAPVVANKMVKFRYQPSYLPKKDAKYLDKSFNRFLKQNEIKTESSKLIVDGGNVVWNKKDVVVMTDRVFEDNDQLTEKEVIQTLKKQLDVKTVIIIPAEEEDALAHTDGMIKFISPKKMFISDFQKDTAFQAKVRKAILKGMPDAEFVELKSAYTEKGQYDKDIFSAKGLYINMLETDKVIYVPQFNMKQDHEMLEFIRKNVDKPVVPVKIGDISTMGGALNCLTWYYPSIKD</sequence>